<evidence type="ECO:0000259" key="8">
    <source>
        <dbReference type="PROSITE" id="PS50835"/>
    </source>
</evidence>
<organism evidence="9 10">
    <name type="scientific">Hippocampus comes</name>
    <name type="common">Tiger tail seahorse</name>
    <dbReference type="NCBI Taxonomy" id="109280"/>
    <lineage>
        <taxon>Eukaryota</taxon>
        <taxon>Metazoa</taxon>
        <taxon>Chordata</taxon>
        <taxon>Craniata</taxon>
        <taxon>Vertebrata</taxon>
        <taxon>Euteleostomi</taxon>
        <taxon>Actinopterygii</taxon>
        <taxon>Neopterygii</taxon>
        <taxon>Teleostei</taxon>
        <taxon>Neoteleostei</taxon>
        <taxon>Acanthomorphata</taxon>
        <taxon>Syngnathiaria</taxon>
        <taxon>Syngnathiformes</taxon>
        <taxon>Syngnathoidei</taxon>
        <taxon>Syngnathidae</taxon>
        <taxon>Hippocampus</taxon>
    </lineage>
</organism>
<dbReference type="Pfam" id="PF07686">
    <property type="entry name" value="V-set"/>
    <property type="match status" value="1"/>
</dbReference>
<evidence type="ECO:0000256" key="7">
    <source>
        <dbReference type="ARBA" id="ARBA00023180"/>
    </source>
</evidence>
<dbReference type="Gene3D" id="2.60.40.10">
    <property type="entry name" value="Immunoglobulins"/>
    <property type="match status" value="2"/>
</dbReference>
<evidence type="ECO:0000313" key="10">
    <source>
        <dbReference type="Proteomes" id="UP000264820"/>
    </source>
</evidence>
<dbReference type="InterPro" id="IPR013106">
    <property type="entry name" value="Ig_V-set"/>
</dbReference>
<dbReference type="InterPro" id="IPR003599">
    <property type="entry name" value="Ig_sub"/>
</dbReference>
<dbReference type="GO" id="GO:0016020">
    <property type="term" value="C:membrane"/>
    <property type="evidence" value="ECO:0007669"/>
    <property type="project" value="UniProtKB-SubCell"/>
</dbReference>
<dbReference type="PANTHER" id="PTHR32178:SF7">
    <property type="entry name" value="IG-LIKE V-TYPE DOMAIN-CONTAINING PROTEIN FAM187A"/>
    <property type="match status" value="1"/>
</dbReference>
<dbReference type="Proteomes" id="UP000264820">
    <property type="component" value="Unplaced"/>
</dbReference>
<sequence length="391" mass="44014">VAVAHEVAWSYEAPKDKQDVFAKKACPAFLIFFNTAYQAGATVELPCHCKPEVVQSVVWFFRKHQSDSEETRALSDYNGNKLLESNQITHSGDLRSRFTIRLFSLLIFRTAVDDSGIYICGSAKGDYFYAYDLDIQEVALGEKYTLSDSGSSLSLPVFTAFRPWSRCDRCGMQGEQVRVGLCYVRSRFLHVRYTRLNRTVVSCGSGAVPQAFTVHTLTLLQFVFSLCCSSDSMTKQVMQVSYLNHPADHILTLGCPEARPYMAVAWDRGSKPIYRSQSLVDGNAGVMSRRIHIDAGHHLVFTPAQREDSGVYYCWLRGRRVAEINLLVYPHFKRGMSVTSNPDLPLALQIVLKSYAAMTVLFLFIRLCVKGAKLLRFCLRAFFGPSPSRKT</sequence>
<keyword evidence="7" id="KW-0325">Glycoprotein</keyword>
<dbReference type="InterPro" id="IPR013783">
    <property type="entry name" value="Ig-like_fold"/>
</dbReference>
<proteinExistence type="inferred from homology"/>
<evidence type="ECO:0000256" key="6">
    <source>
        <dbReference type="ARBA" id="ARBA00023136"/>
    </source>
</evidence>
<evidence type="ECO:0000256" key="5">
    <source>
        <dbReference type="ARBA" id="ARBA00022989"/>
    </source>
</evidence>
<evidence type="ECO:0000313" key="9">
    <source>
        <dbReference type="Ensembl" id="ENSHCOP00000008338.1"/>
    </source>
</evidence>
<accession>A0A3Q2XTQ6</accession>
<dbReference type="InterPro" id="IPR039311">
    <property type="entry name" value="FAM187A/B"/>
</dbReference>
<dbReference type="GeneTree" id="ENSGT00530000063991"/>
<dbReference type="PANTHER" id="PTHR32178">
    <property type="entry name" value="FAM187"/>
    <property type="match status" value="1"/>
</dbReference>
<comment type="subcellular location">
    <subcellularLocation>
        <location evidence="1">Membrane</location>
        <topology evidence="1">Single-pass type I membrane protein</topology>
    </subcellularLocation>
</comment>
<comment type="similarity">
    <text evidence="2">Belongs to the FAM187 family.</text>
</comment>
<reference evidence="9" key="2">
    <citation type="submission" date="2025-09" db="UniProtKB">
        <authorList>
            <consortium name="Ensembl"/>
        </authorList>
    </citation>
    <scope>IDENTIFICATION</scope>
</reference>
<dbReference type="CDD" id="cd00096">
    <property type="entry name" value="Ig"/>
    <property type="match status" value="1"/>
</dbReference>
<keyword evidence="6" id="KW-0472">Membrane</keyword>
<feature type="domain" description="Ig-like" evidence="8">
    <location>
        <begin position="209"/>
        <end position="325"/>
    </location>
</feature>
<feature type="domain" description="Ig-like" evidence="8">
    <location>
        <begin position="27"/>
        <end position="120"/>
    </location>
</feature>
<keyword evidence="10" id="KW-1185">Reference proteome</keyword>
<name>A0A3Q2XTQ6_HIPCM</name>
<evidence type="ECO:0000256" key="1">
    <source>
        <dbReference type="ARBA" id="ARBA00004479"/>
    </source>
</evidence>
<dbReference type="STRING" id="109280.ENSHCOP00000008338"/>
<dbReference type="Ensembl" id="ENSHCOT00000000470.1">
    <property type="protein sequence ID" value="ENSHCOP00000008338.1"/>
    <property type="gene ID" value="ENSHCOG00000010583.1"/>
</dbReference>
<dbReference type="PROSITE" id="PS50835">
    <property type="entry name" value="IG_LIKE"/>
    <property type="match status" value="2"/>
</dbReference>
<dbReference type="SMART" id="SM00409">
    <property type="entry name" value="IG"/>
    <property type="match status" value="2"/>
</dbReference>
<evidence type="ECO:0000256" key="4">
    <source>
        <dbReference type="ARBA" id="ARBA00022729"/>
    </source>
</evidence>
<evidence type="ECO:0000256" key="3">
    <source>
        <dbReference type="ARBA" id="ARBA00022692"/>
    </source>
</evidence>
<dbReference type="InterPro" id="IPR007110">
    <property type="entry name" value="Ig-like_dom"/>
</dbReference>
<dbReference type="SUPFAM" id="SSF48726">
    <property type="entry name" value="Immunoglobulin"/>
    <property type="match status" value="2"/>
</dbReference>
<dbReference type="OMA" id="AWDKDST"/>
<reference evidence="9" key="1">
    <citation type="submission" date="2025-08" db="UniProtKB">
        <authorList>
            <consortium name="Ensembl"/>
        </authorList>
    </citation>
    <scope>IDENTIFICATION</scope>
</reference>
<dbReference type="InterPro" id="IPR036179">
    <property type="entry name" value="Ig-like_dom_sf"/>
</dbReference>
<evidence type="ECO:0000256" key="2">
    <source>
        <dbReference type="ARBA" id="ARBA00008727"/>
    </source>
</evidence>
<keyword evidence="5" id="KW-1133">Transmembrane helix</keyword>
<keyword evidence="4" id="KW-0732">Signal</keyword>
<protein>
    <submittedName>
        <fullName evidence="9">Family with sequence similarity 187 member A</fullName>
    </submittedName>
</protein>
<keyword evidence="3" id="KW-0812">Transmembrane</keyword>
<dbReference type="AlphaFoldDB" id="A0A3Q2XTQ6"/>